<dbReference type="EMBL" id="PUHQ01000164">
    <property type="protein sequence ID" value="KAG0654032.1"/>
    <property type="molecule type" value="Genomic_DNA"/>
</dbReference>
<keyword evidence="1" id="KW-1133">Transmembrane helix</keyword>
<comment type="caution">
    <text evidence="2">The sequence shown here is derived from an EMBL/GenBank/DDBJ whole genome shotgun (WGS) entry which is preliminary data.</text>
</comment>
<gene>
    <name evidence="2" type="ORF">C6P46_002006</name>
</gene>
<proteinExistence type="predicted"/>
<dbReference type="OrthoDB" id="10596568at2759"/>
<protein>
    <submittedName>
        <fullName evidence="2">Uncharacterized protein</fullName>
    </submittedName>
</protein>
<organism evidence="2 3">
    <name type="scientific">Rhodotorula mucilaginosa</name>
    <name type="common">Yeast</name>
    <name type="synonym">Rhodotorula rubra</name>
    <dbReference type="NCBI Taxonomy" id="5537"/>
    <lineage>
        <taxon>Eukaryota</taxon>
        <taxon>Fungi</taxon>
        <taxon>Dikarya</taxon>
        <taxon>Basidiomycota</taxon>
        <taxon>Pucciniomycotina</taxon>
        <taxon>Microbotryomycetes</taxon>
        <taxon>Sporidiobolales</taxon>
        <taxon>Sporidiobolaceae</taxon>
        <taxon>Rhodotorula</taxon>
    </lineage>
</organism>
<reference evidence="2 3" key="1">
    <citation type="submission" date="2020-11" db="EMBL/GenBank/DDBJ databases">
        <title>Kefir isolates.</title>
        <authorList>
            <person name="Marcisauskas S."/>
            <person name="Kim Y."/>
            <person name="Blasche S."/>
        </authorList>
    </citation>
    <scope>NUCLEOTIDE SEQUENCE [LARGE SCALE GENOMIC DNA]</scope>
    <source>
        <strain evidence="2 3">KR</strain>
    </source>
</reference>
<keyword evidence="3" id="KW-1185">Reference proteome</keyword>
<evidence type="ECO:0000256" key="1">
    <source>
        <dbReference type="SAM" id="Phobius"/>
    </source>
</evidence>
<evidence type="ECO:0000313" key="3">
    <source>
        <dbReference type="Proteomes" id="UP000777482"/>
    </source>
</evidence>
<accession>A0A9P7B1E6</accession>
<dbReference type="AlphaFoldDB" id="A0A9P7B1E6"/>
<evidence type="ECO:0000313" key="2">
    <source>
        <dbReference type="EMBL" id="KAG0654032.1"/>
    </source>
</evidence>
<dbReference type="Proteomes" id="UP000777482">
    <property type="component" value="Unassembled WGS sequence"/>
</dbReference>
<feature type="transmembrane region" description="Helical" evidence="1">
    <location>
        <begin position="12"/>
        <end position="30"/>
    </location>
</feature>
<name>A0A9P7B1E6_RHOMI</name>
<keyword evidence="1" id="KW-0472">Membrane</keyword>
<keyword evidence="1" id="KW-0812">Transmembrane</keyword>
<sequence length="205" mass="24105">MALRVLDDSLSLLPLYFSLCCLPLLLARLVNKQQLETRSRIDQLRAYRSADPRTARGARARRGVTFQPDERLVRLLLSLLPAVLRTRPFNLRQPEGLHWMAEVALPQSLAPSQYLEPRTIWERYYFWYQILVRKIARLCTHTLERVKRSRKLGQVVRESLNQWEEAFEVQFSIRWLAKLTVGQLKAICHELHTLAELVFVMNAKR</sequence>